<keyword evidence="3" id="KW-1185">Reference proteome</keyword>
<name>A0A846Y8G1_9NOCA</name>
<organism evidence="2 3">
    <name type="scientific">Nocardia vermiculata</name>
    <dbReference type="NCBI Taxonomy" id="257274"/>
    <lineage>
        <taxon>Bacteria</taxon>
        <taxon>Bacillati</taxon>
        <taxon>Actinomycetota</taxon>
        <taxon>Actinomycetes</taxon>
        <taxon>Mycobacteriales</taxon>
        <taxon>Nocardiaceae</taxon>
        <taxon>Nocardia</taxon>
    </lineage>
</organism>
<reference evidence="2 3" key="1">
    <citation type="submission" date="2020-04" db="EMBL/GenBank/DDBJ databases">
        <title>MicrobeNet Type strains.</title>
        <authorList>
            <person name="Nicholson A.C."/>
        </authorList>
    </citation>
    <scope>NUCLEOTIDE SEQUENCE [LARGE SCALE GENOMIC DNA]</scope>
    <source>
        <strain evidence="2 3">JCM 12354</strain>
    </source>
</reference>
<dbReference type="Pfam" id="PF03413">
    <property type="entry name" value="PepSY"/>
    <property type="match status" value="1"/>
</dbReference>
<dbReference type="RefSeq" id="WP_067876558.1">
    <property type="nucleotide sequence ID" value="NZ_JAAXOP010000018.1"/>
</dbReference>
<gene>
    <name evidence="2" type="ORF">HGA08_25350</name>
</gene>
<evidence type="ECO:0000259" key="1">
    <source>
        <dbReference type="Pfam" id="PF03413"/>
    </source>
</evidence>
<dbReference type="AlphaFoldDB" id="A0A846Y8G1"/>
<dbReference type="Gene3D" id="3.10.450.40">
    <property type="match status" value="1"/>
</dbReference>
<dbReference type="EMBL" id="JAAXOP010000018">
    <property type="protein sequence ID" value="NKY53528.1"/>
    <property type="molecule type" value="Genomic_DNA"/>
</dbReference>
<dbReference type="InterPro" id="IPR025711">
    <property type="entry name" value="PepSY"/>
</dbReference>
<proteinExistence type="predicted"/>
<sequence>MGSISSRIYRGIRWLLIGAAAVATVGTGSLAVAGWSDNGRQHAAYEPVAAVRPLAERAPAGPAIDRNRAVEAARHEIPDATVLSAELDDEKGTQVWEVDLRDARGAEFEVTVDATSGAVLSAMRDDD</sequence>
<evidence type="ECO:0000313" key="2">
    <source>
        <dbReference type="EMBL" id="NKY53528.1"/>
    </source>
</evidence>
<evidence type="ECO:0000313" key="3">
    <source>
        <dbReference type="Proteomes" id="UP000565711"/>
    </source>
</evidence>
<protein>
    <submittedName>
        <fullName evidence="2">PepSY domain-containing protein</fullName>
    </submittedName>
</protein>
<comment type="caution">
    <text evidence="2">The sequence shown here is derived from an EMBL/GenBank/DDBJ whole genome shotgun (WGS) entry which is preliminary data.</text>
</comment>
<dbReference type="Proteomes" id="UP000565711">
    <property type="component" value="Unassembled WGS sequence"/>
</dbReference>
<feature type="domain" description="PepSY" evidence="1">
    <location>
        <begin position="64"/>
        <end position="121"/>
    </location>
</feature>
<accession>A0A846Y8G1</accession>